<feature type="region of interest" description="Disordered" evidence="1">
    <location>
        <begin position="1"/>
        <end position="23"/>
    </location>
</feature>
<gene>
    <name evidence="2" type="ORF">TorRG33x02_358430</name>
</gene>
<sequence>RRVSSSQLAAHSVQVEGNKNTRRGVPGLLGNGIKRWDFANTFRFKINPKSGELHASACLASVPSGFAREKDLLFPFVRDDGLGGERTEPTCLFKRITTLRGIVSVRRVRPSQYHVCVQELTIRAPY</sequence>
<dbReference type="AlphaFoldDB" id="A0A2P5A3N3"/>
<reference evidence="3" key="1">
    <citation type="submission" date="2016-06" db="EMBL/GenBank/DDBJ databases">
        <title>Parallel loss of symbiosis genes in relatives of nitrogen-fixing non-legume Parasponia.</title>
        <authorList>
            <person name="Van Velzen R."/>
            <person name="Holmer R."/>
            <person name="Bu F."/>
            <person name="Rutten L."/>
            <person name="Van Zeijl A."/>
            <person name="Liu W."/>
            <person name="Santuari L."/>
            <person name="Cao Q."/>
            <person name="Sharma T."/>
            <person name="Shen D."/>
            <person name="Roswanjaya Y."/>
            <person name="Wardhani T."/>
            <person name="Kalhor M.S."/>
            <person name="Jansen J."/>
            <person name="Van den Hoogen J."/>
            <person name="Gungor B."/>
            <person name="Hartog M."/>
            <person name="Hontelez J."/>
            <person name="Verver J."/>
            <person name="Yang W.-C."/>
            <person name="Schijlen E."/>
            <person name="Repin R."/>
            <person name="Schilthuizen M."/>
            <person name="Schranz E."/>
            <person name="Heidstra R."/>
            <person name="Miyata K."/>
            <person name="Fedorova E."/>
            <person name="Kohlen W."/>
            <person name="Bisseling T."/>
            <person name="Smit S."/>
            <person name="Geurts R."/>
        </authorList>
    </citation>
    <scope>NUCLEOTIDE SEQUENCE [LARGE SCALE GENOMIC DNA]</scope>
    <source>
        <strain evidence="3">cv. RG33-2</strain>
    </source>
</reference>
<dbReference type="EMBL" id="JXTC01001793">
    <property type="protein sequence ID" value="PON31156.1"/>
    <property type="molecule type" value="Genomic_DNA"/>
</dbReference>
<protein>
    <submittedName>
        <fullName evidence="2">Uncharacterized protein</fullName>
    </submittedName>
</protein>
<organism evidence="2 3">
    <name type="scientific">Trema orientale</name>
    <name type="common">Charcoal tree</name>
    <name type="synonym">Celtis orientalis</name>
    <dbReference type="NCBI Taxonomy" id="63057"/>
    <lineage>
        <taxon>Eukaryota</taxon>
        <taxon>Viridiplantae</taxon>
        <taxon>Streptophyta</taxon>
        <taxon>Embryophyta</taxon>
        <taxon>Tracheophyta</taxon>
        <taxon>Spermatophyta</taxon>
        <taxon>Magnoliopsida</taxon>
        <taxon>eudicotyledons</taxon>
        <taxon>Gunneridae</taxon>
        <taxon>Pentapetalae</taxon>
        <taxon>rosids</taxon>
        <taxon>fabids</taxon>
        <taxon>Rosales</taxon>
        <taxon>Cannabaceae</taxon>
        <taxon>Trema</taxon>
    </lineage>
</organism>
<accession>A0A2P5A3N3</accession>
<evidence type="ECO:0000313" key="3">
    <source>
        <dbReference type="Proteomes" id="UP000237000"/>
    </source>
</evidence>
<proteinExistence type="predicted"/>
<dbReference type="InParanoid" id="A0A2P5A3N3"/>
<evidence type="ECO:0000256" key="1">
    <source>
        <dbReference type="SAM" id="MobiDB-lite"/>
    </source>
</evidence>
<name>A0A2P5A3N3_TREOI</name>
<evidence type="ECO:0000313" key="2">
    <source>
        <dbReference type="EMBL" id="PON31156.1"/>
    </source>
</evidence>
<comment type="caution">
    <text evidence="2">The sequence shown here is derived from an EMBL/GenBank/DDBJ whole genome shotgun (WGS) entry which is preliminary data.</text>
</comment>
<keyword evidence="3" id="KW-1185">Reference proteome</keyword>
<dbReference type="Proteomes" id="UP000237000">
    <property type="component" value="Unassembled WGS sequence"/>
</dbReference>
<dbReference type="OrthoDB" id="10278586at2759"/>
<feature type="non-terminal residue" evidence="2">
    <location>
        <position position="1"/>
    </location>
</feature>